<evidence type="ECO:0000313" key="1">
    <source>
        <dbReference type="EMBL" id="SFR32735.1"/>
    </source>
</evidence>
<keyword evidence="2" id="KW-1185">Reference proteome</keyword>
<organism evidence="1 2">
    <name type="scientific">Litoreibacter janthinus</name>
    <dbReference type="NCBI Taxonomy" id="670154"/>
    <lineage>
        <taxon>Bacteria</taxon>
        <taxon>Pseudomonadati</taxon>
        <taxon>Pseudomonadota</taxon>
        <taxon>Alphaproteobacteria</taxon>
        <taxon>Rhodobacterales</taxon>
        <taxon>Roseobacteraceae</taxon>
        <taxon>Litoreibacter</taxon>
    </lineage>
</organism>
<accession>A0A1I6FS09</accession>
<proteinExistence type="predicted"/>
<sequence length="161" mass="18066">MPHARKRSNIVPLTADPRSKNALKYLGEEHCNVVKSMARNGEFPEQWCAKMGVAMSTMFNWAARYPEFDEACRIAWTALSAYWTGELVKAARGNNCNTRLLLELLRRRFPDTWGSNAKNGADHFISCVDVARSTKVDQQDYDDMTSDELMAEIAALSGKSG</sequence>
<dbReference type="Proteomes" id="UP000199658">
    <property type="component" value="Unassembled WGS sequence"/>
</dbReference>
<protein>
    <submittedName>
        <fullName evidence="1">Uncharacterized protein</fullName>
    </submittedName>
</protein>
<dbReference type="AlphaFoldDB" id="A0A1I6FS09"/>
<evidence type="ECO:0000313" key="2">
    <source>
        <dbReference type="Proteomes" id="UP000199658"/>
    </source>
</evidence>
<reference evidence="2" key="1">
    <citation type="submission" date="2016-10" db="EMBL/GenBank/DDBJ databases">
        <authorList>
            <person name="Varghese N."/>
            <person name="Submissions S."/>
        </authorList>
    </citation>
    <scope>NUCLEOTIDE SEQUENCE [LARGE SCALE GENOMIC DNA]</scope>
    <source>
        <strain evidence="2">DSM 26921</strain>
    </source>
</reference>
<gene>
    <name evidence="1" type="ORF">SAMN04488002_0191</name>
</gene>
<dbReference type="EMBL" id="FOYO01000001">
    <property type="protein sequence ID" value="SFR32735.1"/>
    <property type="molecule type" value="Genomic_DNA"/>
</dbReference>
<name>A0A1I6FS09_9RHOB</name>